<dbReference type="InterPro" id="IPR036390">
    <property type="entry name" value="WH_DNA-bd_sf"/>
</dbReference>
<dbReference type="PANTHER" id="PTHR30126:SF39">
    <property type="entry name" value="HTH-TYPE TRANSCRIPTIONAL REGULATOR CYSL"/>
    <property type="match status" value="1"/>
</dbReference>
<proteinExistence type="inferred from homology"/>
<name>A0A161YHB0_9CELL</name>
<dbReference type="PRINTS" id="PR00039">
    <property type="entry name" value="HTHLYSR"/>
</dbReference>
<dbReference type="GO" id="GO:0003700">
    <property type="term" value="F:DNA-binding transcription factor activity"/>
    <property type="evidence" value="ECO:0007669"/>
    <property type="project" value="InterPro"/>
</dbReference>
<dbReference type="GO" id="GO:0000976">
    <property type="term" value="F:transcription cis-regulatory region binding"/>
    <property type="evidence" value="ECO:0007669"/>
    <property type="project" value="TreeGrafter"/>
</dbReference>
<dbReference type="PROSITE" id="PS50931">
    <property type="entry name" value="HTH_LYSR"/>
    <property type="match status" value="1"/>
</dbReference>
<keyword evidence="3" id="KW-0238">DNA-binding</keyword>
<keyword evidence="4" id="KW-0804">Transcription</keyword>
<evidence type="ECO:0000259" key="6">
    <source>
        <dbReference type="PROSITE" id="PS50931"/>
    </source>
</evidence>
<dbReference type="InterPro" id="IPR036388">
    <property type="entry name" value="WH-like_DNA-bd_sf"/>
</dbReference>
<evidence type="ECO:0000256" key="2">
    <source>
        <dbReference type="ARBA" id="ARBA00023015"/>
    </source>
</evidence>
<dbReference type="EMBL" id="LRIE01000070">
    <property type="protein sequence ID" value="KZM35488.1"/>
    <property type="molecule type" value="Genomic_DNA"/>
</dbReference>
<dbReference type="Gene3D" id="3.40.190.10">
    <property type="entry name" value="Periplasmic binding protein-like II"/>
    <property type="match status" value="2"/>
</dbReference>
<dbReference type="InterPro" id="IPR000847">
    <property type="entry name" value="LysR_HTH_N"/>
</dbReference>
<comment type="caution">
    <text evidence="7">The sequence shown here is derived from an EMBL/GenBank/DDBJ whole genome shotgun (WGS) entry which is preliminary data.</text>
</comment>
<feature type="region of interest" description="Disordered" evidence="5">
    <location>
        <begin position="143"/>
        <end position="172"/>
    </location>
</feature>
<dbReference type="Gene3D" id="1.10.10.10">
    <property type="entry name" value="Winged helix-like DNA-binding domain superfamily/Winged helix DNA-binding domain"/>
    <property type="match status" value="1"/>
</dbReference>
<reference evidence="7 8" key="1">
    <citation type="submission" date="2016-01" db="EMBL/GenBank/DDBJ databases">
        <title>Genome sequence of Oerskovia enterophila VJag, an agar and cellulose degrading bacterium.</title>
        <authorList>
            <person name="Poehlein A."/>
            <person name="Jag V."/>
            <person name="Bengelsdorf F."/>
            <person name="Duerre P."/>
            <person name="Daniel R."/>
        </authorList>
    </citation>
    <scope>NUCLEOTIDE SEQUENCE [LARGE SCALE GENOMIC DNA]</scope>
    <source>
        <strain evidence="7 8">VJag</strain>
    </source>
</reference>
<dbReference type="Proteomes" id="UP000076447">
    <property type="component" value="Unassembled WGS sequence"/>
</dbReference>
<dbReference type="OrthoDB" id="9808620at2"/>
<dbReference type="Pfam" id="PF03466">
    <property type="entry name" value="LysR_substrate"/>
    <property type="match status" value="1"/>
</dbReference>
<dbReference type="STRING" id="43678.OJAG_19190"/>
<dbReference type="PATRIC" id="fig|43678.3.peg.2000"/>
<organism evidence="7 8">
    <name type="scientific">Oerskovia enterophila</name>
    <dbReference type="NCBI Taxonomy" id="43678"/>
    <lineage>
        <taxon>Bacteria</taxon>
        <taxon>Bacillati</taxon>
        <taxon>Actinomycetota</taxon>
        <taxon>Actinomycetes</taxon>
        <taxon>Micrococcales</taxon>
        <taxon>Cellulomonadaceae</taxon>
        <taxon>Oerskovia</taxon>
    </lineage>
</organism>
<dbReference type="RefSeq" id="WP_082848946.1">
    <property type="nucleotide sequence ID" value="NZ_LRIE01000070.1"/>
</dbReference>
<keyword evidence="2" id="KW-0805">Transcription regulation</keyword>
<evidence type="ECO:0000313" key="7">
    <source>
        <dbReference type="EMBL" id="KZM35488.1"/>
    </source>
</evidence>
<evidence type="ECO:0000313" key="8">
    <source>
        <dbReference type="Proteomes" id="UP000076447"/>
    </source>
</evidence>
<dbReference type="AlphaFoldDB" id="A0A161YHB0"/>
<sequence>MAETAPQYLPNTLPPRRDRTSLGLLELLVATDSHGSISAAARALGISQPSASAGMRRLEKHLGLELVARSTRGARLTETGRATATWAREVIDASDRFETSAAALREAPSARIRLAASLTIAEYLAPRWLATLALDGLTPVPGPGAATGPVSGPGGSSEQRGSSAAARGPASPDVELLVRNSRTVMELVLSDDAELGFIESSTLSRGLRSRTLAHDELVVVVAATHPWAGRRWRTATVEELVTGGLVVRERGSGTRETLEKSLVAAGARLPDHLPYLGSTASLKTAVQYGGAVAVLSRLTVADDLARGTLAEIQVPGLDLSRRLRMVWKDGTELSAAARRIAAVAAGSAAPQPTGSRPSR</sequence>
<accession>A0A161YHB0</accession>
<protein>
    <submittedName>
        <fullName evidence="7">HTH-type transcriptional regulator CysL</fullName>
    </submittedName>
</protein>
<dbReference type="InterPro" id="IPR005119">
    <property type="entry name" value="LysR_subst-bd"/>
</dbReference>
<feature type="compositionally biased region" description="Low complexity" evidence="5">
    <location>
        <begin position="160"/>
        <end position="172"/>
    </location>
</feature>
<dbReference type="SUPFAM" id="SSF46785">
    <property type="entry name" value="Winged helix' DNA-binding domain"/>
    <property type="match status" value="1"/>
</dbReference>
<dbReference type="PANTHER" id="PTHR30126">
    <property type="entry name" value="HTH-TYPE TRANSCRIPTIONAL REGULATOR"/>
    <property type="match status" value="1"/>
</dbReference>
<gene>
    <name evidence="7" type="primary">cysL</name>
    <name evidence="7" type="ORF">OJAG_19190</name>
</gene>
<comment type="similarity">
    <text evidence="1">Belongs to the LysR transcriptional regulatory family.</text>
</comment>
<evidence type="ECO:0000256" key="5">
    <source>
        <dbReference type="SAM" id="MobiDB-lite"/>
    </source>
</evidence>
<dbReference type="Pfam" id="PF00126">
    <property type="entry name" value="HTH_1"/>
    <property type="match status" value="1"/>
</dbReference>
<dbReference type="SUPFAM" id="SSF53850">
    <property type="entry name" value="Periplasmic binding protein-like II"/>
    <property type="match status" value="1"/>
</dbReference>
<feature type="domain" description="HTH lysR-type" evidence="6">
    <location>
        <begin position="20"/>
        <end position="77"/>
    </location>
</feature>
<evidence type="ECO:0000256" key="1">
    <source>
        <dbReference type="ARBA" id="ARBA00009437"/>
    </source>
</evidence>
<evidence type="ECO:0000256" key="3">
    <source>
        <dbReference type="ARBA" id="ARBA00023125"/>
    </source>
</evidence>
<evidence type="ECO:0000256" key="4">
    <source>
        <dbReference type="ARBA" id="ARBA00023163"/>
    </source>
</evidence>